<proteinExistence type="predicted"/>
<organism evidence="2 3">
    <name type="scientific">Inmirania thermothiophila</name>
    <dbReference type="NCBI Taxonomy" id="1750597"/>
    <lineage>
        <taxon>Bacteria</taxon>
        <taxon>Pseudomonadati</taxon>
        <taxon>Pseudomonadota</taxon>
        <taxon>Gammaproteobacteria</taxon>
        <taxon>Chromatiales</taxon>
        <taxon>Ectothiorhodospiraceae</taxon>
        <taxon>Inmirania</taxon>
    </lineage>
</organism>
<sequence>MTRAALALLLACAQAAQAAPRWTAGVGAAALRLPDYPGAPDARDHLLPFPYLAYQGERLRIDGAQARERLFAGPRARLELSLFGSVPVRRRDDGPRAGMPALDPLLEAGPELRIRLDAAGRWRLLLPLRLAWATDLRSLRPKGLTFAPALARRTPWAGGRLTLSLGLAWRDRRRHGYVYDVDPPFAAPARPAFRAPGGYGGARFQVAWGRRGPRWILGAYLRWDDLHGAAFEASPLVRRRGHLQGGLAVTRILWRRGTAPAAE</sequence>
<dbReference type="AlphaFoldDB" id="A0A3N1Y641"/>
<accession>A0A3N1Y641</accession>
<dbReference type="OrthoDB" id="5290976at2"/>
<dbReference type="InterPro" id="IPR010583">
    <property type="entry name" value="MipA"/>
</dbReference>
<comment type="caution">
    <text evidence="2">The sequence shown here is derived from an EMBL/GenBank/DDBJ whole genome shotgun (WGS) entry which is preliminary data.</text>
</comment>
<keyword evidence="3" id="KW-1185">Reference proteome</keyword>
<evidence type="ECO:0000256" key="1">
    <source>
        <dbReference type="SAM" id="SignalP"/>
    </source>
</evidence>
<feature type="signal peptide" evidence="1">
    <location>
        <begin position="1"/>
        <end position="18"/>
    </location>
</feature>
<evidence type="ECO:0000313" key="2">
    <source>
        <dbReference type="EMBL" id="ROR34276.1"/>
    </source>
</evidence>
<dbReference type="Proteomes" id="UP000276634">
    <property type="component" value="Unassembled WGS sequence"/>
</dbReference>
<dbReference type="Pfam" id="PF06629">
    <property type="entry name" value="MipA"/>
    <property type="match status" value="1"/>
</dbReference>
<dbReference type="RefSeq" id="WP_123399315.1">
    <property type="nucleotide sequence ID" value="NZ_RJVI01000001.1"/>
</dbReference>
<name>A0A3N1Y641_9GAMM</name>
<evidence type="ECO:0000313" key="3">
    <source>
        <dbReference type="Proteomes" id="UP000276634"/>
    </source>
</evidence>
<keyword evidence="1" id="KW-0732">Signal</keyword>
<feature type="chain" id="PRO_5018194598" evidence="1">
    <location>
        <begin position="19"/>
        <end position="263"/>
    </location>
</feature>
<protein>
    <submittedName>
        <fullName evidence="2">Outer membrane scaffolding protein for murein synthesis (MipA/OmpV family)</fullName>
    </submittedName>
</protein>
<gene>
    <name evidence="2" type="ORF">EDC57_0172</name>
</gene>
<reference evidence="2 3" key="1">
    <citation type="submission" date="2018-11" db="EMBL/GenBank/DDBJ databases">
        <title>Genomic Encyclopedia of Type Strains, Phase IV (KMG-IV): sequencing the most valuable type-strain genomes for metagenomic binning, comparative biology and taxonomic classification.</title>
        <authorList>
            <person name="Goeker M."/>
        </authorList>
    </citation>
    <scope>NUCLEOTIDE SEQUENCE [LARGE SCALE GENOMIC DNA]</scope>
    <source>
        <strain evidence="2 3">DSM 100275</strain>
    </source>
</reference>
<dbReference type="EMBL" id="RJVI01000001">
    <property type="protein sequence ID" value="ROR34276.1"/>
    <property type="molecule type" value="Genomic_DNA"/>
</dbReference>